<keyword evidence="5" id="KW-1185">Reference proteome</keyword>
<dbReference type="OrthoDB" id="3512640at2759"/>
<accession>A0A0C9UJN3</accession>
<evidence type="ECO:0000313" key="4">
    <source>
        <dbReference type="EMBL" id="KIJ25410.1"/>
    </source>
</evidence>
<dbReference type="InterPro" id="IPR015422">
    <property type="entry name" value="PyrdxlP-dep_Trfase_small"/>
</dbReference>
<gene>
    <name evidence="4" type="ORF">M422DRAFT_38777</name>
</gene>
<dbReference type="InterPro" id="IPR015424">
    <property type="entry name" value="PyrdxlP-dep_Trfase"/>
</dbReference>
<dbReference type="InterPro" id="IPR000277">
    <property type="entry name" value="Cys/Met-Metab_PyrdxlP-dep_enz"/>
</dbReference>
<dbReference type="Proteomes" id="UP000054279">
    <property type="component" value="Unassembled WGS sequence"/>
</dbReference>
<evidence type="ECO:0000313" key="5">
    <source>
        <dbReference type="Proteomes" id="UP000054279"/>
    </source>
</evidence>
<dbReference type="Pfam" id="PF01053">
    <property type="entry name" value="Cys_Met_Meta_PP"/>
    <property type="match status" value="1"/>
</dbReference>
<reference evidence="4 5" key="1">
    <citation type="submission" date="2014-06" db="EMBL/GenBank/DDBJ databases">
        <title>Evolutionary Origins and Diversification of the Mycorrhizal Mutualists.</title>
        <authorList>
            <consortium name="DOE Joint Genome Institute"/>
            <consortium name="Mycorrhizal Genomics Consortium"/>
            <person name="Kohler A."/>
            <person name="Kuo A."/>
            <person name="Nagy L.G."/>
            <person name="Floudas D."/>
            <person name="Copeland A."/>
            <person name="Barry K.W."/>
            <person name="Cichocki N."/>
            <person name="Veneault-Fourrey C."/>
            <person name="LaButti K."/>
            <person name="Lindquist E.A."/>
            <person name="Lipzen A."/>
            <person name="Lundell T."/>
            <person name="Morin E."/>
            <person name="Murat C."/>
            <person name="Riley R."/>
            <person name="Ohm R."/>
            <person name="Sun H."/>
            <person name="Tunlid A."/>
            <person name="Henrissat B."/>
            <person name="Grigoriev I.V."/>
            <person name="Hibbett D.S."/>
            <person name="Martin F."/>
        </authorList>
    </citation>
    <scope>NUCLEOTIDE SEQUENCE [LARGE SCALE GENOMIC DNA]</scope>
    <source>
        <strain evidence="4 5">SS14</strain>
    </source>
</reference>
<evidence type="ECO:0000256" key="1">
    <source>
        <dbReference type="ARBA" id="ARBA00001933"/>
    </source>
</evidence>
<evidence type="ECO:0000256" key="2">
    <source>
        <dbReference type="ARBA" id="ARBA00022898"/>
    </source>
</evidence>
<dbReference type="EMBL" id="KN837417">
    <property type="protein sequence ID" value="KIJ25410.1"/>
    <property type="molecule type" value="Genomic_DNA"/>
</dbReference>
<comment type="cofactor">
    <cofactor evidence="1 3">
        <name>pyridoxal 5'-phosphate</name>
        <dbReference type="ChEBI" id="CHEBI:597326"/>
    </cofactor>
</comment>
<keyword evidence="2 3" id="KW-0663">Pyridoxal phosphate</keyword>
<protein>
    <submittedName>
        <fullName evidence="4">Unplaced genomic scaffold SPHSTscaffold_342, whole genome shotgun sequence</fullName>
    </submittedName>
</protein>
<dbReference type="GO" id="GO:0019346">
    <property type="term" value="P:transsulfuration"/>
    <property type="evidence" value="ECO:0007669"/>
    <property type="project" value="InterPro"/>
</dbReference>
<organism evidence="4 5">
    <name type="scientific">Sphaerobolus stellatus (strain SS14)</name>
    <dbReference type="NCBI Taxonomy" id="990650"/>
    <lineage>
        <taxon>Eukaryota</taxon>
        <taxon>Fungi</taxon>
        <taxon>Dikarya</taxon>
        <taxon>Basidiomycota</taxon>
        <taxon>Agaricomycotina</taxon>
        <taxon>Agaricomycetes</taxon>
        <taxon>Phallomycetidae</taxon>
        <taxon>Geastrales</taxon>
        <taxon>Sphaerobolaceae</taxon>
        <taxon>Sphaerobolus</taxon>
    </lineage>
</organism>
<dbReference type="SUPFAM" id="SSF53383">
    <property type="entry name" value="PLP-dependent transferases"/>
    <property type="match status" value="1"/>
</dbReference>
<dbReference type="Gene3D" id="3.90.1150.10">
    <property type="entry name" value="Aspartate Aminotransferase, domain 1"/>
    <property type="match status" value="1"/>
</dbReference>
<dbReference type="AlphaFoldDB" id="A0A0C9UJN3"/>
<name>A0A0C9UJN3_SPHS4</name>
<sequence>MSNSMISLCYLQIIPPAEHLVLGIMPDLVRLSVGVEDVDYLIADVEQALSWTINGWNSASTGVASGDSE</sequence>
<dbReference type="HOGENOM" id="CLU_2777553_0_0_1"/>
<comment type="similarity">
    <text evidence="3">Belongs to the trans-sulfuration enzymes family.</text>
</comment>
<proteinExistence type="inferred from homology"/>
<evidence type="ECO:0000256" key="3">
    <source>
        <dbReference type="RuleBase" id="RU362118"/>
    </source>
</evidence>
<dbReference type="GO" id="GO:0030170">
    <property type="term" value="F:pyridoxal phosphate binding"/>
    <property type="evidence" value="ECO:0007669"/>
    <property type="project" value="InterPro"/>
</dbReference>